<dbReference type="EMBL" id="JADHOK010000043">
    <property type="protein sequence ID" value="MBL6761863.1"/>
    <property type="molecule type" value="Genomic_DNA"/>
</dbReference>
<feature type="transmembrane region" description="Helical" evidence="10">
    <location>
        <begin position="252"/>
        <end position="273"/>
    </location>
</feature>
<keyword evidence="4" id="KW-1003">Cell membrane</keyword>
<evidence type="ECO:0000256" key="8">
    <source>
        <dbReference type="ARBA" id="ARBA00023136"/>
    </source>
</evidence>
<evidence type="ECO:0000256" key="1">
    <source>
        <dbReference type="ARBA" id="ARBA00004429"/>
    </source>
</evidence>
<protein>
    <recommendedName>
        <fullName evidence="9">Multidrug-efflux transporter</fullName>
    </recommendedName>
</protein>
<dbReference type="AlphaFoldDB" id="A0A937L6S9"/>
<feature type="transmembrane region" description="Helical" evidence="10">
    <location>
        <begin position="87"/>
        <end position="109"/>
    </location>
</feature>
<dbReference type="Proteomes" id="UP000785783">
    <property type="component" value="Unassembled WGS sequence"/>
</dbReference>
<keyword evidence="8 10" id="KW-0472">Membrane</keyword>
<organism evidence="11 12">
    <name type="scientific">PS1 clade bacterium</name>
    <dbReference type="NCBI Taxonomy" id="2175152"/>
    <lineage>
        <taxon>Bacteria</taxon>
        <taxon>Pseudomonadati</taxon>
        <taxon>Pseudomonadota</taxon>
        <taxon>Alphaproteobacteria</taxon>
        <taxon>PS1 clade</taxon>
    </lineage>
</organism>
<dbReference type="InterPro" id="IPR048279">
    <property type="entry name" value="MdtK-like"/>
</dbReference>
<feature type="transmembrane region" description="Helical" evidence="10">
    <location>
        <begin position="194"/>
        <end position="215"/>
    </location>
</feature>
<evidence type="ECO:0000256" key="3">
    <source>
        <dbReference type="ARBA" id="ARBA00022449"/>
    </source>
</evidence>
<dbReference type="GO" id="GO:0015297">
    <property type="term" value="F:antiporter activity"/>
    <property type="evidence" value="ECO:0007669"/>
    <property type="project" value="UniProtKB-KW"/>
</dbReference>
<evidence type="ECO:0000256" key="6">
    <source>
        <dbReference type="ARBA" id="ARBA00022989"/>
    </source>
</evidence>
<evidence type="ECO:0000313" key="11">
    <source>
        <dbReference type="EMBL" id="MBL6761863.1"/>
    </source>
</evidence>
<dbReference type="PANTHER" id="PTHR43298:SF2">
    <property type="entry name" value="FMN_FAD EXPORTER YEEO-RELATED"/>
    <property type="match status" value="1"/>
</dbReference>
<dbReference type="CDD" id="cd13131">
    <property type="entry name" value="MATE_NorM_like"/>
    <property type="match status" value="1"/>
</dbReference>
<dbReference type="InterPro" id="IPR002528">
    <property type="entry name" value="MATE_fam"/>
</dbReference>
<feature type="transmembrane region" description="Helical" evidence="10">
    <location>
        <begin position="162"/>
        <end position="182"/>
    </location>
</feature>
<keyword evidence="2" id="KW-0813">Transport</keyword>
<comment type="caution">
    <text evidence="11">The sequence shown here is derived from an EMBL/GenBank/DDBJ whole genome shotgun (WGS) entry which is preliminary data.</text>
</comment>
<evidence type="ECO:0000256" key="2">
    <source>
        <dbReference type="ARBA" id="ARBA00022448"/>
    </source>
</evidence>
<evidence type="ECO:0000256" key="5">
    <source>
        <dbReference type="ARBA" id="ARBA00022692"/>
    </source>
</evidence>
<proteinExistence type="predicted"/>
<reference evidence="11" key="1">
    <citation type="submission" date="2020-10" db="EMBL/GenBank/DDBJ databases">
        <title>Microbiome of the Black Sea water column analyzed by genome centric metagenomics.</title>
        <authorList>
            <person name="Cabello-Yeves P.J."/>
            <person name="Callieri C."/>
            <person name="Picazo A."/>
            <person name="Mehrshad M."/>
            <person name="Haro-Moreno J.M."/>
            <person name="Roda-Garcia J."/>
            <person name="Dzembekova N."/>
            <person name="Slabakova V."/>
            <person name="Slabakova N."/>
            <person name="Moncheva S."/>
            <person name="Rodriguez-Valera F."/>
        </authorList>
    </citation>
    <scope>NUCLEOTIDE SEQUENCE</scope>
    <source>
        <strain evidence="11">BS307-5m-G5</strain>
    </source>
</reference>
<dbReference type="Pfam" id="PF01554">
    <property type="entry name" value="MatE"/>
    <property type="match status" value="2"/>
</dbReference>
<evidence type="ECO:0000256" key="9">
    <source>
        <dbReference type="ARBA" id="ARBA00031636"/>
    </source>
</evidence>
<keyword evidence="7" id="KW-0406">Ion transport</keyword>
<sequence>MNSLSQDIKTLLNLAWPVVISRVGILTLGITDTVMVGRYASEHLAYLGIGMVPSNIFILIMIGLLMGTSVLVSNRFGAKQYDKTGDVLWQALPWGFGIGLIGFLLCYFGEFWLLLTGQDPELAAKGGRISIIAGLSLPLAALHMTTGFFLEGIRNPRPGMVIMIVANIVNIFANYVLVYGLYGLPELGAEGSIWATFIVRCMQVVAIFSYVWLFIDHAKYGLTKPKITWRKGRELRRIGYASGLSMGLENGAFNALVLFAGFLGTAAVAAHVIMINVFAVFFMMGLGFGVATAVSVGNANGAGDLRLVSRWAWLGLSVQSVVMLVAGALMFITAQQAGAFFSNDPAVFNLAAALIAWVSIALVFDTGQSLLAMALRARGDNWAPTFIHFIAYGVVMIPLAYIMIFPLGRGAMGLADGVILGTLVPFVMVIWRYRQLDRRGQLVPTATD</sequence>
<evidence type="ECO:0000313" key="12">
    <source>
        <dbReference type="Proteomes" id="UP000785783"/>
    </source>
</evidence>
<feature type="transmembrane region" description="Helical" evidence="10">
    <location>
        <begin position="346"/>
        <end position="364"/>
    </location>
</feature>
<dbReference type="PIRSF" id="PIRSF006603">
    <property type="entry name" value="DinF"/>
    <property type="match status" value="1"/>
</dbReference>
<evidence type="ECO:0000256" key="10">
    <source>
        <dbReference type="SAM" id="Phobius"/>
    </source>
</evidence>
<feature type="transmembrane region" description="Helical" evidence="10">
    <location>
        <begin position="129"/>
        <end position="150"/>
    </location>
</feature>
<accession>A0A937L6S9</accession>
<name>A0A937L6S9_9PROT</name>
<keyword evidence="5 10" id="KW-0812">Transmembrane</keyword>
<dbReference type="NCBIfam" id="TIGR00797">
    <property type="entry name" value="matE"/>
    <property type="match status" value="1"/>
</dbReference>
<evidence type="ECO:0000256" key="4">
    <source>
        <dbReference type="ARBA" id="ARBA00022475"/>
    </source>
</evidence>
<feature type="transmembrane region" description="Helical" evidence="10">
    <location>
        <begin position="311"/>
        <end position="334"/>
    </location>
</feature>
<feature type="transmembrane region" description="Helical" evidence="10">
    <location>
        <begin position="385"/>
        <end position="405"/>
    </location>
</feature>
<comment type="subcellular location">
    <subcellularLocation>
        <location evidence="1">Cell inner membrane</location>
        <topology evidence="1">Multi-pass membrane protein</topology>
    </subcellularLocation>
</comment>
<gene>
    <name evidence="11" type="ORF">ISQ19_04115</name>
</gene>
<keyword evidence="6 10" id="KW-1133">Transmembrane helix</keyword>
<dbReference type="GO" id="GO:0005886">
    <property type="term" value="C:plasma membrane"/>
    <property type="evidence" value="ECO:0007669"/>
    <property type="project" value="UniProtKB-SubCell"/>
</dbReference>
<keyword evidence="3" id="KW-0050">Antiport</keyword>
<dbReference type="PANTHER" id="PTHR43298">
    <property type="entry name" value="MULTIDRUG RESISTANCE PROTEIN NORM-RELATED"/>
    <property type="match status" value="1"/>
</dbReference>
<feature type="transmembrane region" description="Helical" evidence="10">
    <location>
        <begin position="279"/>
        <end position="299"/>
    </location>
</feature>
<dbReference type="GO" id="GO:0006811">
    <property type="term" value="P:monoatomic ion transport"/>
    <property type="evidence" value="ECO:0007669"/>
    <property type="project" value="UniProtKB-KW"/>
</dbReference>
<dbReference type="InterPro" id="IPR050222">
    <property type="entry name" value="MATE_MdtK"/>
</dbReference>
<feature type="transmembrane region" description="Helical" evidence="10">
    <location>
        <begin position="43"/>
        <end position="66"/>
    </location>
</feature>
<feature type="transmembrane region" description="Helical" evidence="10">
    <location>
        <begin position="411"/>
        <end position="431"/>
    </location>
</feature>
<dbReference type="GO" id="GO:0042910">
    <property type="term" value="F:xenobiotic transmembrane transporter activity"/>
    <property type="evidence" value="ECO:0007669"/>
    <property type="project" value="InterPro"/>
</dbReference>
<evidence type="ECO:0000256" key="7">
    <source>
        <dbReference type="ARBA" id="ARBA00023065"/>
    </source>
</evidence>
<feature type="transmembrane region" description="Helical" evidence="10">
    <location>
        <begin position="12"/>
        <end position="31"/>
    </location>
</feature>